<name>A0A645JCU4_9ZZZZ</name>
<sequence length="159" mass="16926">MHRGVNTGTQTAVAPQLPDKARIDQIGVLRILVGRLQREGVALQPGQKRHIHAQPHVGELGGMDMEIGKGRNDERSAVIPDRNTGLGLCKEAGAAAFPNQQTAVRLFRQVIGPVGMDEIPFDIECLHVSYLASVGESASAFSTRSGVAGISRIRTPVAS</sequence>
<organism evidence="1">
    <name type="scientific">bioreactor metagenome</name>
    <dbReference type="NCBI Taxonomy" id="1076179"/>
    <lineage>
        <taxon>unclassified sequences</taxon>
        <taxon>metagenomes</taxon>
        <taxon>ecological metagenomes</taxon>
    </lineage>
</organism>
<gene>
    <name evidence="1" type="ORF">SDC9_209283</name>
</gene>
<accession>A0A645JCU4</accession>
<reference evidence="1" key="1">
    <citation type="submission" date="2019-08" db="EMBL/GenBank/DDBJ databases">
        <authorList>
            <person name="Kucharzyk K."/>
            <person name="Murdoch R.W."/>
            <person name="Higgins S."/>
            <person name="Loffler F."/>
        </authorList>
    </citation>
    <scope>NUCLEOTIDE SEQUENCE</scope>
</reference>
<proteinExistence type="predicted"/>
<dbReference type="AlphaFoldDB" id="A0A645JCU4"/>
<dbReference type="EMBL" id="VSSQ01138291">
    <property type="protein sequence ID" value="MPN61545.1"/>
    <property type="molecule type" value="Genomic_DNA"/>
</dbReference>
<evidence type="ECO:0000313" key="1">
    <source>
        <dbReference type="EMBL" id="MPN61545.1"/>
    </source>
</evidence>
<protein>
    <submittedName>
        <fullName evidence="1">Uncharacterized protein</fullName>
    </submittedName>
</protein>
<comment type="caution">
    <text evidence="1">The sequence shown here is derived from an EMBL/GenBank/DDBJ whole genome shotgun (WGS) entry which is preliminary data.</text>
</comment>